<feature type="domain" description="Ig-like" evidence="8">
    <location>
        <begin position="120"/>
        <end position="199"/>
    </location>
</feature>
<keyword evidence="10" id="KW-1185">Reference proteome</keyword>
<feature type="compositionally biased region" description="Polar residues" evidence="5">
    <location>
        <begin position="494"/>
        <end position="505"/>
    </location>
</feature>
<keyword evidence="4" id="KW-0325">Glycoprotein</keyword>
<name>A0A8C5GF01_GOUWI</name>
<dbReference type="SMART" id="SM00409">
    <property type="entry name" value="IG"/>
    <property type="match status" value="2"/>
</dbReference>
<keyword evidence="6" id="KW-1133">Transmembrane helix</keyword>
<dbReference type="GeneID" id="114455726"/>
<organism evidence="9 10">
    <name type="scientific">Gouania willdenowi</name>
    <name type="common">Blunt-snouted clingfish</name>
    <name type="synonym">Lepadogaster willdenowi</name>
    <dbReference type="NCBI Taxonomy" id="441366"/>
    <lineage>
        <taxon>Eukaryota</taxon>
        <taxon>Metazoa</taxon>
        <taxon>Chordata</taxon>
        <taxon>Craniata</taxon>
        <taxon>Vertebrata</taxon>
        <taxon>Euteleostomi</taxon>
        <taxon>Actinopterygii</taxon>
        <taxon>Neopterygii</taxon>
        <taxon>Teleostei</taxon>
        <taxon>Neoteleostei</taxon>
        <taxon>Acanthomorphata</taxon>
        <taxon>Ovalentaria</taxon>
        <taxon>Blenniimorphae</taxon>
        <taxon>Blenniiformes</taxon>
        <taxon>Gobiesocoidei</taxon>
        <taxon>Gobiesocidae</taxon>
        <taxon>Gobiesocinae</taxon>
        <taxon>Gouania</taxon>
    </lineage>
</organism>
<feature type="compositionally biased region" description="Polar residues" evidence="5">
    <location>
        <begin position="637"/>
        <end position="662"/>
    </location>
</feature>
<evidence type="ECO:0000259" key="8">
    <source>
        <dbReference type="PROSITE" id="PS50835"/>
    </source>
</evidence>
<feature type="compositionally biased region" description="Acidic residues" evidence="5">
    <location>
        <begin position="597"/>
        <end position="610"/>
    </location>
</feature>
<dbReference type="InterPro" id="IPR015631">
    <property type="entry name" value="CD2/SLAM_rcpt"/>
</dbReference>
<evidence type="ECO:0000256" key="6">
    <source>
        <dbReference type="SAM" id="Phobius"/>
    </source>
</evidence>
<dbReference type="PANTHER" id="PTHR12080:SF55">
    <property type="entry name" value="LYMPHOCYTE FUNCTION-ASSOCIATED ANTIGEN 3"/>
    <property type="match status" value="1"/>
</dbReference>
<evidence type="ECO:0000256" key="2">
    <source>
        <dbReference type="ARBA" id="ARBA00022729"/>
    </source>
</evidence>
<feature type="signal peptide" evidence="7">
    <location>
        <begin position="1"/>
        <end position="18"/>
    </location>
</feature>
<dbReference type="InterPro" id="IPR003599">
    <property type="entry name" value="Ig_sub"/>
</dbReference>
<feature type="chain" id="PRO_5034210881" evidence="7">
    <location>
        <begin position="19"/>
        <end position="723"/>
    </location>
</feature>
<dbReference type="PROSITE" id="PS50835">
    <property type="entry name" value="IG_LIKE"/>
    <property type="match status" value="1"/>
</dbReference>
<gene>
    <name evidence="9" type="primary">LOC114455726</name>
</gene>
<reference evidence="9" key="3">
    <citation type="submission" date="2025-09" db="UniProtKB">
        <authorList>
            <consortium name="Ensembl"/>
        </authorList>
    </citation>
    <scope>IDENTIFICATION</scope>
</reference>
<feature type="compositionally biased region" description="Basic and acidic residues" evidence="5">
    <location>
        <begin position="517"/>
        <end position="526"/>
    </location>
</feature>
<protein>
    <submittedName>
        <fullName evidence="9">Uncharacterized LOC114455726</fullName>
    </submittedName>
</protein>
<evidence type="ECO:0000256" key="4">
    <source>
        <dbReference type="ARBA" id="ARBA00023180"/>
    </source>
</evidence>
<dbReference type="SUPFAM" id="SSF48726">
    <property type="entry name" value="Immunoglobulin"/>
    <property type="match status" value="2"/>
</dbReference>
<dbReference type="Proteomes" id="UP000694680">
    <property type="component" value="Chromosome 21"/>
</dbReference>
<evidence type="ECO:0000256" key="7">
    <source>
        <dbReference type="SAM" id="SignalP"/>
    </source>
</evidence>
<feature type="region of interest" description="Disordered" evidence="5">
    <location>
        <begin position="313"/>
        <end position="334"/>
    </location>
</feature>
<feature type="compositionally biased region" description="Basic and acidic residues" evidence="5">
    <location>
        <begin position="671"/>
        <end position="688"/>
    </location>
</feature>
<evidence type="ECO:0000313" key="10">
    <source>
        <dbReference type="Proteomes" id="UP000694680"/>
    </source>
</evidence>
<dbReference type="Gene3D" id="2.60.40.10">
    <property type="entry name" value="Immunoglobulins"/>
    <property type="match status" value="2"/>
</dbReference>
<feature type="compositionally biased region" description="Basic and acidic residues" evidence="5">
    <location>
        <begin position="578"/>
        <end position="594"/>
    </location>
</feature>
<reference evidence="9" key="2">
    <citation type="submission" date="2025-08" db="UniProtKB">
        <authorList>
            <consortium name="Ensembl"/>
        </authorList>
    </citation>
    <scope>IDENTIFICATION</scope>
</reference>
<feature type="compositionally biased region" description="Basic and acidic residues" evidence="5">
    <location>
        <begin position="700"/>
        <end position="723"/>
    </location>
</feature>
<sequence>MNFGHVLSFIVTFTYVAGQSPKYALLGDKVSLNPKIDVSPEGIHVLWKHNGDKVVEFNGHEERVYGSYENRVTLDWHSADLGIGDLRYEDTGEYELEIHRSKILHRSKHKLEVIEQVSMPTISCEINDDSRSDTSEQQATLTCSAKTTKSHPVTHVEWNSHGIPEPGPNLTISLGLQHNEEVYSCTVKNPLTNQTATFTAKECYDDTSQVVCTIAVICAAVIAAIAAALAVVFCKLKQKACFATYDNEDVEKQPPLLNPNGFENEKADHEEWRNSLHNRATLPSNQRLRHLSQLDEQSDDCVSDKEEEIKLDRDTIKASYSDGPGTSNSKGDLGERERLLHNRSTLPFSQRLGHLAHLNEEHNFVSNDDEKEMRKGKEEDNDVKSYTENNVSPDAQSTQNSANATPIEEEFKQEEFALSEKDYVDIIDRKSGESDSGLDEERESVILPSLLVIDKEEITVEGPNDDDQQKSDDELSEDESYNKSLSTADRDDTGINQTLNTNYNIPTEPLNAAHTASDNEKVDILDSKSSIPEVEATEEGNEGPKESNCKEEDDVIPKPPDETGGESHSEEEEEEEIKAEKLKEEPTNPEHECDSTPAEEESATLTDEDTPQQRVENLGHDAANGADNHLELESTRKSSLSDTSQQPRSPTLSKQEDINSCSECFDVQADQESRHNSVSDQGPNKEEAFIDDEELQCGPEEQRLPKEGLCENKEGEKQNEEVE</sequence>
<feature type="transmembrane region" description="Helical" evidence="6">
    <location>
        <begin position="214"/>
        <end position="234"/>
    </location>
</feature>
<dbReference type="PANTHER" id="PTHR12080">
    <property type="entry name" value="SIGNALING LYMPHOCYTIC ACTIVATION MOLECULE"/>
    <property type="match status" value="1"/>
</dbReference>
<evidence type="ECO:0000256" key="5">
    <source>
        <dbReference type="SAM" id="MobiDB-lite"/>
    </source>
</evidence>
<keyword evidence="2 7" id="KW-0732">Signal</keyword>
<evidence type="ECO:0000256" key="1">
    <source>
        <dbReference type="ARBA" id="ARBA00004370"/>
    </source>
</evidence>
<dbReference type="GO" id="GO:0016020">
    <property type="term" value="C:membrane"/>
    <property type="evidence" value="ECO:0007669"/>
    <property type="project" value="UniProtKB-SubCell"/>
</dbReference>
<dbReference type="InterPro" id="IPR013783">
    <property type="entry name" value="Ig-like_fold"/>
</dbReference>
<proteinExistence type="predicted"/>
<evidence type="ECO:0000256" key="3">
    <source>
        <dbReference type="ARBA" id="ARBA00023136"/>
    </source>
</evidence>
<dbReference type="Ensembl" id="ENSGWIT00000031922.1">
    <property type="protein sequence ID" value="ENSGWIP00000029243.1"/>
    <property type="gene ID" value="ENSGWIG00000015264.1"/>
</dbReference>
<feature type="compositionally biased region" description="Basic and acidic residues" evidence="5">
    <location>
        <begin position="371"/>
        <end position="385"/>
    </location>
</feature>
<dbReference type="RefSeq" id="XP_028292906.1">
    <property type="nucleotide sequence ID" value="XM_028437105.1"/>
</dbReference>
<feature type="region of interest" description="Disordered" evidence="5">
    <location>
        <begin position="359"/>
        <end position="403"/>
    </location>
</feature>
<comment type="subcellular location">
    <subcellularLocation>
        <location evidence="1">Membrane</location>
    </subcellularLocation>
</comment>
<keyword evidence="6" id="KW-0812">Transmembrane</keyword>
<keyword evidence="3 6" id="KW-0472">Membrane</keyword>
<feature type="compositionally biased region" description="Basic and acidic residues" evidence="5">
    <location>
        <begin position="542"/>
        <end position="568"/>
    </location>
</feature>
<evidence type="ECO:0000313" key="9">
    <source>
        <dbReference type="Ensembl" id="ENSGWIP00000029243.1"/>
    </source>
</evidence>
<accession>A0A8C5GF01</accession>
<dbReference type="InterPro" id="IPR036179">
    <property type="entry name" value="Ig-like_dom_sf"/>
</dbReference>
<dbReference type="OrthoDB" id="9427418at2759"/>
<feature type="region of interest" description="Disordered" evidence="5">
    <location>
        <begin position="430"/>
        <end position="723"/>
    </location>
</feature>
<dbReference type="AlphaFoldDB" id="A0A8C5GF01"/>
<reference evidence="9" key="1">
    <citation type="submission" date="2020-06" db="EMBL/GenBank/DDBJ databases">
        <authorList>
            <consortium name="Wellcome Sanger Institute Data Sharing"/>
        </authorList>
    </citation>
    <scope>NUCLEOTIDE SEQUENCE [LARGE SCALE GENOMIC DNA]</scope>
</reference>
<feature type="compositionally biased region" description="Polar residues" evidence="5">
    <location>
        <begin position="386"/>
        <end position="403"/>
    </location>
</feature>
<dbReference type="InterPro" id="IPR007110">
    <property type="entry name" value="Ig-like_dom"/>
</dbReference>